<evidence type="ECO:0000313" key="2">
    <source>
        <dbReference type="Proteomes" id="UP001293718"/>
    </source>
</evidence>
<protein>
    <submittedName>
        <fullName evidence="1">HEPN domain-containing protein</fullName>
    </submittedName>
</protein>
<dbReference type="EMBL" id="JAXOJX010000032">
    <property type="protein sequence ID" value="MDZ5458605.1"/>
    <property type="molecule type" value="Genomic_DNA"/>
</dbReference>
<comment type="caution">
    <text evidence="1">The sequence shown here is derived from an EMBL/GenBank/DDBJ whole genome shotgun (WGS) entry which is preliminary data.</text>
</comment>
<dbReference type="RefSeq" id="WP_322466643.1">
    <property type="nucleotide sequence ID" value="NZ_JAXOJX010000032.1"/>
</dbReference>
<reference evidence="1 2" key="1">
    <citation type="submission" date="2023-11" db="EMBL/GenBank/DDBJ databases">
        <title>Draft genome of Azohydromonas lata strain H1 (DSM1123), a polyhydroxyalkanoate producer.</title>
        <authorList>
            <person name="Traversa D."/>
            <person name="D'Addabbo P."/>
            <person name="Pazzani C."/>
            <person name="Manzari C."/>
            <person name="Chiara M."/>
            <person name="Scrascia M."/>
        </authorList>
    </citation>
    <scope>NUCLEOTIDE SEQUENCE [LARGE SCALE GENOMIC DNA]</scope>
    <source>
        <strain evidence="1 2">H1</strain>
    </source>
</reference>
<proteinExistence type="predicted"/>
<sequence length="463" mass="52810">MSKKISTPFLKYAHTGLITQQQLGLSHSNSKLQAKIEHASFAHSVIMNIEVEYLTIIPKSNSFCDSTEAFGRLLQVDSKITIKNGKLSYNDEFKTDYAIAGGEVTDKDQRYFQLRLTCSTNESKIDEDVKTFTELLKRIRGAIAKVDQVVNIEVLWDDISALYSKRAYAQIHEIESLMRKLIANFMLVTVGKEWVKEASPSEIQEAISKSKRKDYVNVLHSIDFIHLADFLLRPYSRTPIQELYRTISKSTTQEELLSLKSQVPLSNWERYFSNLVNCEDTFLKKRWEDLYELRCRVAHNALVTAEDLQKITELSSELKTILKEAIDRLPRVSVPNEERELIAESAASSINALFGGIVIAWRELEEAIRDKYIDISQDTAPNQVLSTRARAETLYRENIISKASYFKIHELYALRNEIVHGKGNTLAAVDLDNYTKNTNLLIDEIAPPSRDLATLLPSLELPN</sequence>
<gene>
    <name evidence="1" type="ORF">SM757_18665</name>
</gene>
<evidence type="ECO:0000313" key="1">
    <source>
        <dbReference type="EMBL" id="MDZ5458605.1"/>
    </source>
</evidence>
<keyword evidence="2" id="KW-1185">Reference proteome</keyword>
<accession>A0ABU5IHH6</accession>
<name>A0ABU5IHH6_9BURK</name>
<organism evidence="1 2">
    <name type="scientific">Azohydromonas lata</name>
    <dbReference type="NCBI Taxonomy" id="45677"/>
    <lineage>
        <taxon>Bacteria</taxon>
        <taxon>Pseudomonadati</taxon>
        <taxon>Pseudomonadota</taxon>
        <taxon>Betaproteobacteria</taxon>
        <taxon>Burkholderiales</taxon>
        <taxon>Sphaerotilaceae</taxon>
        <taxon>Azohydromonas</taxon>
    </lineage>
</organism>
<dbReference type="Proteomes" id="UP001293718">
    <property type="component" value="Unassembled WGS sequence"/>
</dbReference>